<dbReference type="InterPro" id="IPR003501">
    <property type="entry name" value="PTS_EIIB_2/3"/>
</dbReference>
<comment type="caution">
    <text evidence="3">The sequence shown here is derived from an EMBL/GenBank/DDBJ whole genome shotgun (WGS) entry which is preliminary data.</text>
</comment>
<dbReference type="CDD" id="cd05563">
    <property type="entry name" value="PTS_IIB_ascorbate"/>
    <property type="match status" value="1"/>
</dbReference>
<dbReference type="Pfam" id="PF02302">
    <property type="entry name" value="PTS_IIB"/>
    <property type="match status" value="1"/>
</dbReference>
<feature type="domain" description="PTS EIIB type-2" evidence="2">
    <location>
        <begin position="4"/>
        <end position="94"/>
    </location>
</feature>
<keyword evidence="3" id="KW-0813">Transport</keyword>
<name>A0ABT1SMM3_9FIRM</name>
<proteinExistence type="predicted"/>
<protein>
    <submittedName>
        <fullName evidence="3">PTS sugar transporter subunit IIB</fullName>
    </submittedName>
</protein>
<dbReference type="InterPro" id="IPR013011">
    <property type="entry name" value="PTS_EIIB_2"/>
</dbReference>
<organism evidence="3 4">
    <name type="scientific">Massilicoli timonensis</name>
    <dbReference type="NCBI Taxonomy" id="2015901"/>
    <lineage>
        <taxon>Bacteria</taxon>
        <taxon>Bacillati</taxon>
        <taxon>Bacillota</taxon>
        <taxon>Erysipelotrichia</taxon>
        <taxon>Erysipelotrichales</taxon>
        <taxon>Erysipelotrichaceae</taxon>
        <taxon>Massilicoli</taxon>
    </lineage>
</organism>
<dbReference type="SUPFAM" id="SSF52794">
    <property type="entry name" value="PTS system IIB component-like"/>
    <property type="match status" value="1"/>
</dbReference>
<dbReference type="Gene3D" id="3.40.50.2300">
    <property type="match status" value="1"/>
</dbReference>
<keyword evidence="1" id="KW-0808">Transferase</keyword>
<dbReference type="RefSeq" id="WP_102266009.1">
    <property type="nucleotide sequence ID" value="NZ_CALVCM010000012.1"/>
</dbReference>
<dbReference type="EMBL" id="JANGCH010000015">
    <property type="protein sequence ID" value="MCQ5122454.1"/>
    <property type="molecule type" value="Genomic_DNA"/>
</dbReference>
<dbReference type="Proteomes" id="UP001524435">
    <property type="component" value="Unassembled WGS sequence"/>
</dbReference>
<keyword evidence="3" id="KW-0762">Sugar transport</keyword>
<evidence type="ECO:0000313" key="3">
    <source>
        <dbReference type="EMBL" id="MCQ5122454.1"/>
    </source>
</evidence>
<keyword evidence="4" id="KW-1185">Reference proteome</keyword>
<sequence length="95" mass="10239">MTVKSIMCCCGSGLGSSLLVRMNVEKIMKELGYSGIEVLHSSLSTAANGVADLFVIGKDLEASASELENKIVLDNILDMTELKEKLETKLKQSCN</sequence>
<reference evidence="3 4" key="1">
    <citation type="submission" date="2022-06" db="EMBL/GenBank/DDBJ databases">
        <title>Isolation of gut microbiota from human fecal samples.</title>
        <authorList>
            <person name="Pamer E.G."/>
            <person name="Barat B."/>
            <person name="Waligurski E."/>
            <person name="Medina S."/>
            <person name="Paddock L."/>
            <person name="Mostad J."/>
        </authorList>
    </citation>
    <scope>NUCLEOTIDE SEQUENCE [LARGE SCALE GENOMIC DNA]</scope>
    <source>
        <strain evidence="3 4">DFI.6.1</strain>
    </source>
</reference>
<accession>A0ABT1SMM3</accession>
<gene>
    <name evidence="3" type="ORF">NE663_09320</name>
</gene>
<evidence type="ECO:0000256" key="1">
    <source>
        <dbReference type="ARBA" id="ARBA00022679"/>
    </source>
</evidence>
<dbReference type="InterPro" id="IPR036095">
    <property type="entry name" value="PTS_EIIB-like_sf"/>
</dbReference>
<evidence type="ECO:0000259" key="2">
    <source>
        <dbReference type="PROSITE" id="PS51099"/>
    </source>
</evidence>
<dbReference type="PROSITE" id="PS51099">
    <property type="entry name" value="PTS_EIIB_TYPE_2"/>
    <property type="match status" value="1"/>
</dbReference>
<evidence type="ECO:0000313" key="4">
    <source>
        <dbReference type="Proteomes" id="UP001524435"/>
    </source>
</evidence>